<evidence type="ECO:0000256" key="1">
    <source>
        <dbReference type="SAM" id="Phobius"/>
    </source>
</evidence>
<keyword evidence="1" id="KW-0812">Transmembrane</keyword>
<keyword evidence="1" id="KW-1133">Transmembrane helix</keyword>
<comment type="caution">
    <text evidence="2">The sequence shown here is derived from an EMBL/GenBank/DDBJ whole genome shotgun (WGS) entry which is preliminary data.</text>
</comment>
<organism evidence="2 3">
    <name type="scientific">Ohessyouella blattaphilus</name>
    <dbReference type="NCBI Taxonomy" id="2949333"/>
    <lineage>
        <taxon>Bacteria</taxon>
        <taxon>Bacillati</taxon>
        <taxon>Bacillota</taxon>
        <taxon>Clostridia</taxon>
        <taxon>Lachnospirales</taxon>
        <taxon>Lachnospiraceae</taxon>
        <taxon>Ohessyouella</taxon>
    </lineage>
</organism>
<evidence type="ECO:0008006" key="4">
    <source>
        <dbReference type="Google" id="ProtNLM"/>
    </source>
</evidence>
<name>A0ABT1EDG9_9FIRM</name>
<feature type="transmembrane region" description="Helical" evidence="1">
    <location>
        <begin position="52"/>
        <end position="73"/>
    </location>
</feature>
<feature type="transmembrane region" description="Helical" evidence="1">
    <location>
        <begin position="6"/>
        <end position="24"/>
    </location>
</feature>
<sequence>MEYLSYITLFFGFYCMYIFYKLQIKRDLSANGMLPREVDPGKCKDKDGYIKGVAVPILILGVVTALYSLVDILRSRLEIPFLTPLMWALMAADLAVLVWVVFVLRKNNQKYF</sequence>
<dbReference type="RefSeq" id="WP_262067651.1">
    <property type="nucleotide sequence ID" value="NZ_JAMXOC010000001.1"/>
</dbReference>
<protein>
    <recommendedName>
        <fullName evidence="4">DUF3784 domain-containing protein</fullName>
    </recommendedName>
</protein>
<keyword evidence="3" id="KW-1185">Reference proteome</keyword>
<evidence type="ECO:0000313" key="3">
    <source>
        <dbReference type="Proteomes" id="UP001523565"/>
    </source>
</evidence>
<dbReference type="Proteomes" id="UP001523565">
    <property type="component" value="Unassembled WGS sequence"/>
</dbReference>
<dbReference type="EMBL" id="JAMZFV010000001">
    <property type="protein sequence ID" value="MCP1108744.1"/>
    <property type="molecule type" value="Genomic_DNA"/>
</dbReference>
<reference evidence="2 3" key="1">
    <citation type="journal article" date="2022" name="Genome Biol. Evol.">
        <title>Host diet, physiology and behaviors set the stage for Lachnospiraceae cladogenesis.</title>
        <authorList>
            <person name="Vera-Ponce De Leon A."/>
            <person name="Schneider M."/>
            <person name="Jahnes B.C."/>
            <person name="Sadowski V."/>
            <person name="Camuy-Velez L.A."/>
            <person name="Duan J."/>
            <person name="Sabree Z.L."/>
        </authorList>
    </citation>
    <scope>NUCLEOTIDE SEQUENCE [LARGE SCALE GENOMIC DNA]</scope>
    <source>
        <strain evidence="2 3">PAL227</strain>
    </source>
</reference>
<evidence type="ECO:0000313" key="2">
    <source>
        <dbReference type="EMBL" id="MCP1108744.1"/>
    </source>
</evidence>
<proteinExistence type="predicted"/>
<accession>A0ABT1EDG9</accession>
<feature type="transmembrane region" description="Helical" evidence="1">
    <location>
        <begin position="85"/>
        <end position="104"/>
    </location>
</feature>
<keyword evidence="1" id="KW-0472">Membrane</keyword>
<gene>
    <name evidence="2" type="ORF">NK118_00570</name>
</gene>